<reference evidence="1 2" key="2">
    <citation type="journal article" date="2019" name="G3 (Bethesda)">
        <title>Hybrid Assembly of the Genome of the Entomopathogenic Nematode Steinernema carpocapsae Identifies the X-Chromosome.</title>
        <authorList>
            <person name="Serra L."/>
            <person name="Macchietto M."/>
            <person name="Macias-Munoz A."/>
            <person name="McGill C.J."/>
            <person name="Rodriguez I.M."/>
            <person name="Rodriguez B."/>
            <person name="Murad R."/>
            <person name="Mortazavi A."/>
        </authorList>
    </citation>
    <scope>NUCLEOTIDE SEQUENCE [LARGE SCALE GENOMIC DNA]</scope>
    <source>
        <strain evidence="1 2">ALL</strain>
    </source>
</reference>
<dbReference type="AlphaFoldDB" id="A0A4U5MJC6"/>
<name>A0A4U5MJC6_STECR</name>
<sequence length="75" mass="8880">MTRSLHHIRLNGVAVSGEIRFRNCSSTFAISSRRSARICRRRYEFDEQQSRVATPRPSRHFVPFRRRHTIARAIL</sequence>
<evidence type="ECO:0000313" key="1">
    <source>
        <dbReference type="EMBL" id="TKR69468.1"/>
    </source>
</evidence>
<evidence type="ECO:0000313" key="2">
    <source>
        <dbReference type="Proteomes" id="UP000298663"/>
    </source>
</evidence>
<organism evidence="1 2">
    <name type="scientific">Steinernema carpocapsae</name>
    <name type="common">Entomopathogenic nematode</name>
    <dbReference type="NCBI Taxonomy" id="34508"/>
    <lineage>
        <taxon>Eukaryota</taxon>
        <taxon>Metazoa</taxon>
        <taxon>Ecdysozoa</taxon>
        <taxon>Nematoda</taxon>
        <taxon>Chromadorea</taxon>
        <taxon>Rhabditida</taxon>
        <taxon>Tylenchina</taxon>
        <taxon>Panagrolaimomorpha</taxon>
        <taxon>Strongyloidoidea</taxon>
        <taxon>Steinernematidae</taxon>
        <taxon>Steinernema</taxon>
    </lineage>
</organism>
<keyword evidence="2" id="KW-1185">Reference proteome</keyword>
<dbReference type="EMBL" id="AZBU02000007">
    <property type="protein sequence ID" value="TKR69468.1"/>
    <property type="molecule type" value="Genomic_DNA"/>
</dbReference>
<accession>A0A4U5MJC6</accession>
<comment type="caution">
    <text evidence="1">The sequence shown here is derived from an EMBL/GenBank/DDBJ whole genome shotgun (WGS) entry which is preliminary data.</text>
</comment>
<dbReference type="Proteomes" id="UP000298663">
    <property type="component" value="Unassembled WGS sequence"/>
</dbReference>
<protein>
    <submittedName>
        <fullName evidence="1">Uncharacterized protein</fullName>
    </submittedName>
</protein>
<proteinExistence type="predicted"/>
<reference evidence="1 2" key="1">
    <citation type="journal article" date="2015" name="Genome Biol.">
        <title>Comparative genomics of Steinernema reveals deeply conserved gene regulatory networks.</title>
        <authorList>
            <person name="Dillman A.R."/>
            <person name="Macchietto M."/>
            <person name="Porter C.F."/>
            <person name="Rogers A."/>
            <person name="Williams B."/>
            <person name="Antoshechkin I."/>
            <person name="Lee M.M."/>
            <person name="Goodwin Z."/>
            <person name="Lu X."/>
            <person name="Lewis E.E."/>
            <person name="Goodrich-Blair H."/>
            <person name="Stock S.P."/>
            <person name="Adams B.J."/>
            <person name="Sternberg P.W."/>
            <person name="Mortazavi A."/>
        </authorList>
    </citation>
    <scope>NUCLEOTIDE SEQUENCE [LARGE SCALE GENOMIC DNA]</scope>
    <source>
        <strain evidence="1 2">ALL</strain>
    </source>
</reference>
<gene>
    <name evidence="1" type="ORF">L596_021626</name>
</gene>